<evidence type="ECO:0000313" key="2">
    <source>
        <dbReference type="EMBL" id="QPG74591.1"/>
    </source>
</evidence>
<dbReference type="KEGG" id="bnn:FOA43_001922"/>
<gene>
    <name evidence="2" type="ORF">FOA43_001922</name>
</gene>
<dbReference type="GeneID" id="62195323"/>
<feature type="compositionally biased region" description="Low complexity" evidence="1">
    <location>
        <begin position="113"/>
        <end position="127"/>
    </location>
</feature>
<feature type="compositionally biased region" description="Pro residues" evidence="1">
    <location>
        <begin position="462"/>
        <end position="474"/>
    </location>
</feature>
<protein>
    <submittedName>
        <fullName evidence="2">Uncharacterized protein</fullName>
    </submittedName>
</protein>
<name>A0A875RYI5_EENNA</name>
<proteinExistence type="predicted"/>
<feature type="region of interest" description="Disordered" evidence="1">
    <location>
        <begin position="113"/>
        <end position="168"/>
    </location>
</feature>
<dbReference type="EMBL" id="CP064812">
    <property type="protein sequence ID" value="QPG74591.1"/>
    <property type="molecule type" value="Genomic_DNA"/>
</dbReference>
<reference evidence="2" key="1">
    <citation type="submission" date="2020-10" db="EMBL/GenBank/DDBJ databases">
        <authorList>
            <person name="Roach M.J.R."/>
        </authorList>
    </citation>
    <scope>NUCLEOTIDE SEQUENCE</scope>
    <source>
        <strain evidence="2">CBS 1945</strain>
    </source>
</reference>
<dbReference type="AlphaFoldDB" id="A0A875RYI5"/>
<sequence length="501" mass="56758">MTENLITRLLAEAAARAEKEKRQRRQQIGKQGSEENRFRKVHTKEVIKGANSISHVHKDYIYPMEFLESLERSPLCEDISHLTLPRKEFYRLNAKTQQGRNFFGNVNASGNLNTNANGNGNGDANGNSINHRNGRRQQNSRRDRAERRRGGVNRKEHQQRYDRYEEEPVDGLVEEDDEWIRKNDEPTGNSMEDFERWRLKMRIETFKRNGEPIPVEDMDEYKALMKRKGGKKEEKMKSVDNEFASIPLNIAPINESATSSRVTSGAHQSASKFSMFFHEDDKTVDPIGSSRLMSMLRGDEEKKQTSMSPEIHRRPLDPGEPGEPKEPVKPRNRDLMFLQTLLSKSKPSPGLEKENKQQTSPAVQNTRPTQPMPPRMPFIPGQMPPFMTHDGTLGVQGMQGMSPGMLQSLPPGMPQNLPPGMLQNLPPGMPQNLPPGMPGMYPPAQMFVPMGPPSRASGPTGAKPPPNELPPRLPPFMMNMGQQPAHPQMMYENQYGRSQPR</sequence>
<organism evidence="2 3">
    <name type="scientific">Eeniella nana</name>
    <name type="common">Yeast</name>
    <name type="synonym">Brettanomyces nanus</name>
    <dbReference type="NCBI Taxonomy" id="13502"/>
    <lineage>
        <taxon>Eukaryota</taxon>
        <taxon>Fungi</taxon>
        <taxon>Dikarya</taxon>
        <taxon>Ascomycota</taxon>
        <taxon>Saccharomycotina</taxon>
        <taxon>Pichiomycetes</taxon>
        <taxon>Pichiales</taxon>
        <taxon>Pichiaceae</taxon>
        <taxon>Brettanomyces</taxon>
    </lineage>
</organism>
<dbReference type="OrthoDB" id="3998286at2759"/>
<feature type="region of interest" description="Disordered" evidence="1">
    <location>
        <begin position="452"/>
        <end position="501"/>
    </location>
</feature>
<evidence type="ECO:0000256" key="1">
    <source>
        <dbReference type="SAM" id="MobiDB-lite"/>
    </source>
</evidence>
<evidence type="ECO:0000313" key="3">
    <source>
        <dbReference type="Proteomes" id="UP000662931"/>
    </source>
</evidence>
<feature type="region of interest" description="Disordered" evidence="1">
    <location>
        <begin position="344"/>
        <end position="376"/>
    </location>
</feature>
<feature type="compositionally biased region" description="Basic and acidic residues" evidence="1">
    <location>
        <begin position="140"/>
        <end position="163"/>
    </location>
</feature>
<dbReference type="Proteomes" id="UP000662931">
    <property type="component" value="Chromosome 1"/>
</dbReference>
<keyword evidence="3" id="KW-1185">Reference proteome</keyword>
<dbReference type="RefSeq" id="XP_038778156.1">
    <property type="nucleotide sequence ID" value="XM_038922228.1"/>
</dbReference>
<accession>A0A875RYI5</accession>
<feature type="region of interest" description="Disordered" evidence="1">
    <location>
        <begin position="298"/>
        <end position="332"/>
    </location>
</feature>